<evidence type="ECO:0000259" key="1">
    <source>
        <dbReference type="Pfam" id="PF00635"/>
    </source>
</evidence>
<dbReference type="AlphaFoldDB" id="A0AA36CFZ9"/>
<evidence type="ECO:0000313" key="3">
    <source>
        <dbReference type="Proteomes" id="UP001177023"/>
    </source>
</evidence>
<dbReference type="InterPro" id="IPR013783">
    <property type="entry name" value="Ig-like_fold"/>
</dbReference>
<evidence type="ECO:0000313" key="2">
    <source>
        <dbReference type="EMBL" id="CAJ0568122.1"/>
    </source>
</evidence>
<name>A0AA36CFZ9_9BILA</name>
<dbReference type="Gene3D" id="2.60.40.10">
    <property type="entry name" value="Immunoglobulins"/>
    <property type="match status" value="1"/>
</dbReference>
<dbReference type="SUPFAM" id="SSF49354">
    <property type="entry name" value="PapD-like"/>
    <property type="match status" value="1"/>
</dbReference>
<gene>
    <name evidence="2" type="ORF">MSPICULIGERA_LOCUS6649</name>
</gene>
<comment type="caution">
    <text evidence="2">The sequence shown here is derived from an EMBL/GenBank/DDBJ whole genome shotgun (WGS) entry which is preliminary data.</text>
</comment>
<protein>
    <recommendedName>
        <fullName evidence="1">MSP domain-containing protein</fullName>
    </recommendedName>
</protein>
<dbReference type="EMBL" id="CATQJA010001667">
    <property type="protein sequence ID" value="CAJ0568122.1"/>
    <property type="molecule type" value="Genomic_DNA"/>
</dbReference>
<keyword evidence="3" id="KW-1185">Reference proteome</keyword>
<sequence>MGTNNAEFPPYANDADNVKLVPLKIAVAENKWHEKLAVENPGPLPVLYKLKATNNKRCLIHDCAGLIKPKDTVEIMLESTDEQLKTGDGLLLVYTQYTAVTGNQPVNAFVAWQRAKKLDIVTKTKSIALVKADK</sequence>
<dbReference type="Pfam" id="PF00635">
    <property type="entry name" value="Motile_Sperm"/>
    <property type="match status" value="1"/>
</dbReference>
<reference evidence="2" key="1">
    <citation type="submission" date="2023-06" db="EMBL/GenBank/DDBJ databases">
        <authorList>
            <person name="Delattre M."/>
        </authorList>
    </citation>
    <scope>NUCLEOTIDE SEQUENCE</scope>
    <source>
        <strain evidence="2">AF72</strain>
    </source>
</reference>
<dbReference type="Proteomes" id="UP001177023">
    <property type="component" value="Unassembled WGS sequence"/>
</dbReference>
<dbReference type="InterPro" id="IPR008962">
    <property type="entry name" value="PapD-like_sf"/>
</dbReference>
<feature type="non-terminal residue" evidence="2">
    <location>
        <position position="134"/>
    </location>
</feature>
<organism evidence="2 3">
    <name type="scientific">Mesorhabditis spiculigera</name>
    <dbReference type="NCBI Taxonomy" id="96644"/>
    <lineage>
        <taxon>Eukaryota</taxon>
        <taxon>Metazoa</taxon>
        <taxon>Ecdysozoa</taxon>
        <taxon>Nematoda</taxon>
        <taxon>Chromadorea</taxon>
        <taxon>Rhabditida</taxon>
        <taxon>Rhabditina</taxon>
        <taxon>Rhabditomorpha</taxon>
        <taxon>Rhabditoidea</taxon>
        <taxon>Rhabditidae</taxon>
        <taxon>Mesorhabditinae</taxon>
        <taxon>Mesorhabditis</taxon>
    </lineage>
</organism>
<proteinExistence type="predicted"/>
<feature type="domain" description="MSP" evidence="1">
    <location>
        <begin position="29"/>
        <end position="99"/>
    </location>
</feature>
<dbReference type="InterPro" id="IPR000535">
    <property type="entry name" value="MSP_dom"/>
</dbReference>
<accession>A0AA36CFZ9</accession>